<feature type="compositionally biased region" description="Low complexity" evidence="5">
    <location>
        <begin position="137"/>
        <end position="149"/>
    </location>
</feature>
<name>A0ABP7FPU3_9ACTN</name>
<evidence type="ECO:0000256" key="2">
    <source>
        <dbReference type="ARBA" id="ARBA00022741"/>
    </source>
</evidence>
<evidence type="ECO:0000256" key="5">
    <source>
        <dbReference type="SAM" id="MobiDB-lite"/>
    </source>
</evidence>
<comment type="caution">
    <text evidence="7">The sequence shown here is derived from an EMBL/GenBank/DDBJ whole genome shotgun (WGS) entry which is preliminary data.</text>
</comment>
<feature type="region of interest" description="Disordered" evidence="5">
    <location>
        <begin position="119"/>
        <end position="161"/>
    </location>
</feature>
<evidence type="ECO:0000313" key="7">
    <source>
        <dbReference type="EMBL" id="GAA3744467.1"/>
    </source>
</evidence>
<sequence>MAVIHRTTMTPSKEELLAAWLPSRPWFRGGTPDLVRAGGYRLDDPAGTVGIEFMLVTDVSGPEPTTYQVPLTYRGTPLEGARDALVGTSEHGVLGLRQVYDGVYDPVLVERLYALARGAAEPQAQRESNTPDPTVTADPAGAALPEAAFGPPPLAATEGPGYSEVRVAGGGAVLRVHRVLRSTGGDASDAGAVLGRITAGWNLPGGAAVRGTLATVLRP</sequence>
<dbReference type="Proteomes" id="UP001499884">
    <property type="component" value="Unassembled WGS sequence"/>
</dbReference>
<keyword evidence="1" id="KW-0808">Transferase</keyword>
<reference evidence="8" key="1">
    <citation type="journal article" date="2019" name="Int. J. Syst. Evol. Microbiol.">
        <title>The Global Catalogue of Microorganisms (GCM) 10K type strain sequencing project: providing services to taxonomists for standard genome sequencing and annotation.</title>
        <authorList>
            <consortium name="The Broad Institute Genomics Platform"/>
            <consortium name="The Broad Institute Genome Sequencing Center for Infectious Disease"/>
            <person name="Wu L."/>
            <person name="Ma J."/>
        </authorList>
    </citation>
    <scope>NUCLEOTIDE SEQUENCE [LARGE SCALE GENOMIC DNA]</scope>
    <source>
        <strain evidence="8">JCM 30846</strain>
    </source>
</reference>
<keyword evidence="4" id="KW-0067">ATP-binding</keyword>
<accession>A0ABP7FPU3</accession>
<keyword evidence="3" id="KW-0418">Kinase</keyword>
<dbReference type="InterPro" id="IPR040999">
    <property type="entry name" value="Mak_N_cap"/>
</dbReference>
<feature type="domain" description="Maltokinase N-terminal cap" evidence="6">
    <location>
        <begin position="20"/>
        <end position="105"/>
    </location>
</feature>
<evidence type="ECO:0000256" key="4">
    <source>
        <dbReference type="ARBA" id="ARBA00022840"/>
    </source>
</evidence>
<evidence type="ECO:0000259" key="6">
    <source>
        <dbReference type="Pfam" id="PF18085"/>
    </source>
</evidence>
<organism evidence="7 8">
    <name type="scientific">Streptomyces tremellae</name>
    <dbReference type="NCBI Taxonomy" id="1124239"/>
    <lineage>
        <taxon>Bacteria</taxon>
        <taxon>Bacillati</taxon>
        <taxon>Actinomycetota</taxon>
        <taxon>Actinomycetes</taxon>
        <taxon>Kitasatosporales</taxon>
        <taxon>Streptomycetaceae</taxon>
        <taxon>Streptomyces</taxon>
    </lineage>
</organism>
<evidence type="ECO:0000313" key="8">
    <source>
        <dbReference type="Proteomes" id="UP001499884"/>
    </source>
</evidence>
<gene>
    <name evidence="7" type="ORF">GCM10023082_46460</name>
</gene>
<dbReference type="RefSeq" id="WP_345650795.1">
    <property type="nucleotide sequence ID" value="NZ_BAABEP010000038.1"/>
</dbReference>
<dbReference type="EMBL" id="BAABEP010000038">
    <property type="protein sequence ID" value="GAA3744467.1"/>
    <property type="molecule type" value="Genomic_DNA"/>
</dbReference>
<proteinExistence type="predicted"/>
<dbReference type="Pfam" id="PF18085">
    <property type="entry name" value="Mak_N_cap"/>
    <property type="match status" value="1"/>
</dbReference>
<keyword evidence="2" id="KW-0547">Nucleotide-binding</keyword>
<evidence type="ECO:0000256" key="1">
    <source>
        <dbReference type="ARBA" id="ARBA00022679"/>
    </source>
</evidence>
<keyword evidence="8" id="KW-1185">Reference proteome</keyword>
<evidence type="ECO:0000256" key="3">
    <source>
        <dbReference type="ARBA" id="ARBA00022777"/>
    </source>
</evidence>
<protein>
    <recommendedName>
        <fullName evidence="6">Maltokinase N-terminal cap domain-containing protein</fullName>
    </recommendedName>
</protein>